<dbReference type="EMBL" id="FOSK01000002">
    <property type="protein sequence ID" value="SFK09285.1"/>
    <property type="molecule type" value="Genomic_DNA"/>
</dbReference>
<dbReference type="PROSITE" id="PS51725">
    <property type="entry name" value="ABM"/>
    <property type="match status" value="1"/>
</dbReference>
<name>A0A1I3WP62_9HYPH</name>
<dbReference type="RefSeq" id="WP_063309997.1">
    <property type="nucleotide sequence ID" value="NZ_FOSK01000002.1"/>
</dbReference>
<keyword evidence="3" id="KW-1185">Reference proteome</keyword>
<proteinExistence type="predicted"/>
<keyword evidence="2" id="KW-0503">Monooxygenase</keyword>
<dbReference type="GO" id="GO:0004497">
    <property type="term" value="F:monooxygenase activity"/>
    <property type="evidence" value="ECO:0007669"/>
    <property type="project" value="UniProtKB-KW"/>
</dbReference>
<comment type="caution">
    <text evidence="2">The sequence shown here is derived from an EMBL/GenBank/DDBJ whole genome shotgun (WGS) entry which is preliminary data.</text>
</comment>
<accession>A0A1I3WP62</accession>
<dbReference type="PANTHER" id="PTHR37811:SF2">
    <property type="entry name" value="ABM DOMAIN-CONTAINING PROTEIN"/>
    <property type="match status" value="1"/>
</dbReference>
<organism evidence="2 3">
    <name type="scientific">Pseudovibrio ascidiaceicola</name>
    <dbReference type="NCBI Taxonomy" id="285279"/>
    <lineage>
        <taxon>Bacteria</taxon>
        <taxon>Pseudomonadati</taxon>
        <taxon>Pseudomonadota</taxon>
        <taxon>Alphaproteobacteria</taxon>
        <taxon>Hyphomicrobiales</taxon>
        <taxon>Stappiaceae</taxon>
        <taxon>Pseudovibrio</taxon>
    </lineage>
</organism>
<dbReference type="InterPro" id="IPR011008">
    <property type="entry name" value="Dimeric_a/b-barrel"/>
</dbReference>
<evidence type="ECO:0000313" key="3">
    <source>
        <dbReference type="Proteomes" id="UP000199598"/>
    </source>
</evidence>
<dbReference type="PANTHER" id="PTHR37811">
    <property type="entry name" value="BLL5343 PROTEIN"/>
    <property type="match status" value="1"/>
</dbReference>
<dbReference type="InterPro" id="IPR052936">
    <property type="entry name" value="Jasmonate_Hydroxylase-like"/>
</dbReference>
<feature type="domain" description="ABM" evidence="1">
    <location>
        <begin position="1"/>
        <end position="90"/>
    </location>
</feature>
<gene>
    <name evidence="2" type="ORF">SAMN04488518_10298</name>
</gene>
<reference evidence="2 3" key="1">
    <citation type="submission" date="2016-10" db="EMBL/GenBank/DDBJ databases">
        <authorList>
            <person name="Varghese N."/>
            <person name="Submissions S."/>
        </authorList>
    </citation>
    <scope>NUCLEOTIDE SEQUENCE [LARGE SCALE GENOMIC DNA]</scope>
    <source>
        <strain evidence="2 3">DSM 16392</strain>
    </source>
</reference>
<dbReference type="InterPro" id="IPR007138">
    <property type="entry name" value="ABM_dom"/>
</dbReference>
<dbReference type="Pfam" id="PF03992">
    <property type="entry name" value="ABM"/>
    <property type="match status" value="1"/>
</dbReference>
<evidence type="ECO:0000313" key="2">
    <source>
        <dbReference type="EMBL" id="SFK09285.1"/>
    </source>
</evidence>
<dbReference type="Gene3D" id="3.30.70.100">
    <property type="match status" value="1"/>
</dbReference>
<dbReference type="SUPFAM" id="SSF54909">
    <property type="entry name" value="Dimeric alpha+beta barrel"/>
    <property type="match status" value="1"/>
</dbReference>
<protein>
    <submittedName>
        <fullName evidence="2">Heme-degrading monooxygenase HmoA</fullName>
    </submittedName>
</protein>
<keyword evidence="2" id="KW-0560">Oxidoreductase</keyword>
<evidence type="ECO:0000259" key="1">
    <source>
        <dbReference type="PROSITE" id="PS51725"/>
    </source>
</evidence>
<sequence>MIAVIFEVEPFANHKASYLDMAASIKPELEKIPGFISVERFQSLTNPEKILSLSFFEDEEAVKRWRTQEKHQEAQQLGKNEYFQKYRIRVASILRDYGLDNN</sequence>
<dbReference type="Proteomes" id="UP000199598">
    <property type="component" value="Unassembled WGS sequence"/>
</dbReference>